<dbReference type="PANTHER" id="PTHR33127:SF30">
    <property type="entry name" value="F-BOX DOMAIN-CONTAINING PROTEIN"/>
    <property type="match status" value="1"/>
</dbReference>
<evidence type="ECO:0000259" key="2">
    <source>
        <dbReference type="Pfam" id="PF03478"/>
    </source>
</evidence>
<name>A0ABM0TB12_CAMSA</name>
<feature type="region of interest" description="Disordered" evidence="1">
    <location>
        <begin position="1"/>
        <end position="27"/>
    </location>
</feature>
<reference evidence="4" key="1">
    <citation type="journal article" date="2014" name="Nat. Commun.">
        <title>The emerging biofuel crop Camelina sativa retains a highly undifferentiated hexaploid genome structure.</title>
        <authorList>
            <person name="Kagale S."/>
            <person name="Koh C."/>
            <person name="Nixon J."/>
            <person name="Bollina V."/>
            <person name="Clarke W.E."/>
            <person name="Tuteja R."/>
            <person name="Spillane C."/>
            <person name="Robinson S.J."/>
            <person name="Links M.G."/>
            <person name="Clarke C."/>
            <person name="Higgins E.E."/>
            <person name="Huebert T."/>
            <person name="Sharpe A.G."/>
            <person name="Parkin I.A."/>
        </authorList>
    </citation>
    <scope>NUCLEOTIDE SEQUENCE [LARGE SCALE GENOMIC DNA]</scope>
    <source>
        <strain evidence="4">cv. DH55</strain>
    </source>
</reference>
<proteinExistence type="predicted"/>
<dbReference type="SUPFAM" id="SSF81383">
    <property type="entry name" value="F-box domain"/>
    <property type="match status" value="1"/>
</dbReference>
<dbReference type="Proteomes" id="UP000694864">
    <property type="component" value="Chromosome 1"/>
</dbReference>
<dbReference type="Pfam" id="PF12937">
    <property type="entry name" value="F-box-like"/>
    <property type="match status" value="1"/>
</dbReference>
<dbReference type="Pfam" id="PF03478">
    <property type="entry name" value="Beta-prop_KIB1-4"/>
    <property type="match status" value="1"/>
</dbReference>
<dbReference type="Gene3D" id="1.20.1280.50">
    <property type="match status" value="1"/>
</dbReference>
<feature type="compositionally biased region" description="Polar residues" evidence="1">
    <location>
        <begin position="1"/>
        <end position="11"/>
    </location>
</feature>
<reference evidence="5" key="2">
    <citation type="submission" date="2025-08" db="UniProtKB">
        <authorList>
            <consortium name="RefSeq"/>
        </authorList>
    </citation>
    <scope>IDENTIFICATION</scope>
    <source>
        <tissue evidence="5">Leaf</tissue>
    </source>
</reference>
<feature type="domain" description="F-box" evidence="3">
    <location>
        <begin position="30"/>
        <end position="63"/>
    </location>
</feature>
<sequence>MASPSSMSPATVSRRGSRSPSKKALMNPSFADLPSDILRMILSPLILEDNIRASAACKSWCEAGVSVRIVEKHPWLMCFRKGGDLVELRDPLQWNLYTLSLPELAESTVCYSRDGWLLMDKTGSKDVFFFNPFSRELITLPECELEFDTIAFSCSPTSDNCVVVAIRFTYYAATISTCHPGDDKWVTATFASHGIGVHKRSNLVYLNDRFYCINAAGFLSNFHPSSGTWTPYGVHRLRCPYMYDRKQYGRKAKAVALAEKEGELFVMYACMNEKPMVYKLVSKKWEEVSKTTLDSLTIFFSFHNSELRTNLPWMRSKVYFSRFGDRKRCLSYSFDKSMCNRKRRASYSCDESMCRPGEESRSWIELCRRQILWIDPPPKNLLDLMLSSSHNN</sequence>
<evidence type="ECO:0000256" key="1">
    <source>
        <dbReference type="SAM" id="MobiDB-lite"/>
    </source>
</evidence>
<dbReference type="CDD" id="cd09917">
    <property type="entry name" value="F-box_SF"/>
    <property type="match status" value="1"/>
</dbReference>
<dbReference type="InterPro" id="IPR005174">
    <property type="entry name" value="KIB1-4_b-propeller"/>
</dbReference>
<gene>
    <name evidence="5" type="primary">LOC104708627</name>
</gene>
<dbReference type="PANTHER" id="PTHR33127">
    <property type="entry name" value="TRANSMEMBRANE PROTEIN"/>
    <property type="match status" value="1"/>
</dbReference>
<keyword evidence="4" id="KW-1185">Reference proteome</keyword>
<dbReference type="InterPro" id="IPR001810">
    <property type="entry name" value="F-box_dom"/>
</dbReference>
<organism evidence="4 5">
    <name type="scientific">Camelina sativa</name>
    <name type="common">False flax</name>
    <name type="synonym">Myagrum sativum</name>
    <dbReference type="NCBI Taxonomy" id="90675"/>
    <lineage>
        <taxon>Eukaryota</taxon>
        <taxon>Viridiplantae</taxon>
        <taxon>Streptophyta</taxon>
        <taxon>Embryophyta</taxon>
        <taxon>Tracheophyta</taxon>
        <taxon>Spermatophyta</taxon>
        <taxon>Magnoliopsida</taxon>
        <taxon>eudicotyledons</taxon>
        <taxon>Gunneridae</taxon>
        <taxon>Pentapetalae</taxon>
        <taxon>rosids</taxon>
        <taxon>malvids</taxon>
        <taxon>Brassicales</taxon>
        <taxon>Brassicaceae</taxon>
        <taxon>Camelineae</taxon>
        <taxon>Camelina</taxon>
    </lineage>
</organism>
<dbReference type="GeneID" id="104708627"/>
<protein>
    <submittedName>
        <fullName evidence="5">F-box protein At4g00893-like</fullName>
    </submittedName>
</protein>
<accession>A0ABM0TB12</accession>
<feature type="domain" description="KIB1-4 beta-propeller" evidence="2">
    <location>
        <begin position="95"/>
        <end position="305"/>
    </location>
</feature>
<evidence type="ECO:0000313" key="4">
    <source>
        <dbReference type="Proteomes" id="UP000694864"/>
    </source>
</evidence>
<dbReference type="RefSeq" id="XP_010423520.1">
    <property type="nucleotide sequence ID" value="XM_010425218.1"/>
</dbReference>
<dbReference type="InterPro" id="IPR036047">
    <property type="entry name" value="F-box-like_dom_sf"/>
</dbReference>
<evidence type="ECO:0000313" key="5">
    <source>
        <dbReference type="RefSeq" id="XP_010423520.1"/>
    </source>
</evidence>
<evidence type="ECO:0000259" key="3">
    <source>
        <dbReference type="Pfam" id="PF12937"/>
    </source>
</evidence>